<name>M7ZBM2_TRIUA</name>
<gene>
    <name evidence="1" type="ORF">TRIUR3_22390</name>
</gene>
<dbReference type="OMA" id="NNMNEKR"/>
<evidence type="ECO:0000313" key="1">
    <source>
        <dbReference type="EMBL" id="EMS49820.1"/>
    </source>
</evidence>
<sequence length="92" mass="11023">MNNMNEKRMGHEFRNDRDTRCFEHLNLVRFSRLLEYSGDRLIIVDYVSNGNLQETSKKKDAMQIELEQGLLEFFFEMKSTGLSFDFVEENIY</sequence>
<accession>M7ZBM2</accession>
<dbReference type="EMBL" id="KD238645">
    <property type="protein sequence ID" value="EMS49820.1"/>
    <property type="molecule type" value="Genomic_DNA"/>
</dbReference>
<proteinExistence type="predicted"/>
<organism evidence="1">
    <name type="scientific">Triticum urartu</name>
    <name type="common">Red wild einkorn</name>
    <name type="synonym">Crithodium urartu</name>
    <dbReference type="NCBI Taxonomy" id="4572"/>
    <lineage>
        <taxon>Eukaryota</taxon>
        <taxon>Viridiplantae</taxon>
        <taxon>Streptophyta</taxon>
        <taxon>Embryophyta</taxon>
        <taxon>Tracheophyta</taxon>
        <taxon>Spermatophyta</taxon>
        <taxon>Magnoliopsida</taxon>
        <taxon>Liliopsida</taxon>
        <taxon>Poales</taxon>
        <taxon>Poaceae</taxon>
        <taxon>BOP clade</taxon>
        <taxon>Pooideae</taxon>
        <taxon>Triticodae</taxon>
        <taxon>Triticeae</taxon>
        <taxon>Triticinae</taxon>
        <taxon>Triticum</taxon>
    </lineage>
</organism>
<reference evidence="1" key="1">
    <citation type="journal article" date="2013" name="Nature">
        <title>Draft genome of the wheat A-genome progenitor Triticum urartu.</title>
        <authorList>
            <person name="Ling H.Q."/>
            <person name="Zhao S."/>
            <person name="Liu D."/>
            <person name="Wang J."/>
            <person name="Sun H."/>
            <person name="Zhang C."/>
            <person name="Fan H."/>
            <person name="Li D."/>
            <person name="Dong L."/>
            <person name="Tao Y."/>
            <person name="Gao C."/>
            <person name="Wu H."/>
            <person name="Li Y."/>
            <person name="Cui Y."/>
            <person name="Guo X."/>
            <person name="Zheng S."/>
            <person name="Wang B."/>
            <person name="Yu K."/>
            <person name="Liang Q."/>
            <person name="Yang W."/>
            <person name="Lou X."/>
            <person name="Chen J."/>
            <person name="Feng M."/>
            <person name="Jian J."/>
            <person name="Zhang X."/>
            <person name="Luo G."/>
            <person name="Jiang Y."/>
            <person name="Liu J."/>
            <person name="Wang Z."/>
            <person name="Sha Y."/>
            <person name="Zhang B."/>
            <person name="Wu H."/>
            <person name="Tang D."/>
            <person name="Shen Q."/>
            <person name="Xue P."/>
            <person name="Zou S."/>
            <person name="Wang X."/>
            <person name="Liu X."/>
            <person name="Wang F."/>
            <person name="Yang Y."/>
            <person name="An X."/>
            <person name="Dong Z."/>
            <person name="Zhang K."/>
            <person name="Zhang X."/>
            <person name="Luo M.C."/>
            <person name="Dvorak J."/>
            <person name="Tong Y."/>
            <person name="Wang J."/>
            <person name="Yang H."/>
            <person name="Li Z."/>
            <person name="Wang D."/>
            <person name="Zhang A."/>
            <person name="Wang J."/>
        </authorList>
    </citation>
    <scope>NUCLEOTIDE SEQUENCE</scope>
</reference>
<protein>
    <submittedName>
        <fullName evidence="1">Uncharacterized protein</fullName>
    </submittedName>
</protein>
<dbReference type="AlphaFoldDB" id="M7ZBM2"/>